<evidence type="ECO:0000313" key="1">
    <source>
        <dbReference type="EMBL" id="GMS98844.1"/>
    </source>
</evidence>
<gene>
    <name evidence="1" type="ORF">PENTCL1PPCAC_21019</name>
</gene>
<proteinExistence type="predicted"/>
<evidence type="ECO:0000313" key="2">
    <source>
        <dbReference type="Proteomes" id="UP001432027"/>
    </source>
</evidence>
<sequence length="79" mass="8706">MEVNGPIVSVWWDNGRGLHHLPPVHLTANTGITNKRKLDTSGWVGSPGAHGCPGKQPYRSSLYNMRAPIHAEITTDKYD</sequence>
<accession>A0AAV5TXZ8</accession>
<feature type="non-terminal residue" evidence="1">
    <location>
        <position position="79"/>
    </location>
</feature>
<dbReference type="AlphaFoldDB" id="A0AAV5TXZ8"/>
<dbReference type="EMBL" id="BTSX01000005">
    <property type="protein sequence ID" value="GMS98844.1"/>
    <property type="molecule type" value="Genomic_DNA"/>
</dbReference>
<dbReference type="Proteomes" id="UP001432027">
    <property type="component" value="Unassembled WGS sequence"/>
</dbReference>
<keyword evidence="2" id="KW-1185">Reference proteome</keyword>
<reference evidence="1" key="1">
    <citation type="submission" date="2023-10" db="EMBL/GenBank/DDBJ databases">
        <title>Genome assembly of Pristionchus species.</title>
        <authorList>
            <person name="Yoshida K."/>
            <person name="Sommer R.J."/>
        </authorList>
    </citation>
    <scope>NUCLEOTIDE SEQUENCE</scope>
    <source>
        <strain evidence="1">RS0144</strain>
    </source>
</reference>
<name>A0AAV5TXZ8_9BILA</name>
<organism evidence="1 2">
    <name type="scientific">Pristionchus entomophagus</name>
    <dbReference type="NCBI Taxonomy" id="358040"/>
    <lineage>
        <taxon>Eukaryota</taxon>
        <taxon>Metazoa</taxon>
        <taxon>Ecdysozoa</taxon>
        <taxon>Nematoda</taxon>
        <taxon>Chromadorea</taxon>
        <taxon>Rhabditida</taxon>
        <taxon>Rhabditina</taxon>
        <taxon>Diplogasteromorpha</taxon>
        <taxon>Diplogasteroidea</taxon>
        <taxon>Neodiplogasteridae</taxon>
        <taxon>Pristionchus</taxon>
    </lineage>
</organism>
<protein>
    <submittedName>
        <fullName evidence="1">Uncharacterized protein</fullName>
    </submittedName>
</protein>
<comment type="caution">
    <text evidence="1">The sequence shown here is derived from an EMBL/GenBank/DDBJ whole genome shotgun (WGS) entry which is preliminary data.</text>
</comment>